<feature type="compositionally biased region" description="Polar residues" evidence="1">
    <location>
        <begin position="61"/>
        <end position="71"/>
    </location>
</feature>
<dbReference type="RefSeq" id="XP_030979021.1">
    <property type="nucleotide sequence ID" value="XM_031128462.1"/>
</dbReference>
<accession>A0A6P8AVS0</accession>
<evidence type="ECO:0000256" key="2">
    <source>
        <dbReference type="SAM" id="SignalP"/>
    </source>
</evidence>
<reference evidence="4" key="2">
    <citation type="submission" date="2019-10" db="EMBL/GenBank/DDBJ databases">
        <authorList>
            <consortium name="NCBI Genome Project"/>
        </authorList>
    </citation>
    <scope>NUCLEOTIDE SEQUENCE</scope>
    <source>
        <strain evidence="4">NI907</strain>
    </source>
</reference>
<feature type="region of interest" description="Disordered" evidence="1">
    <location>
        <begin position="142"/>
        <end position="182"/>
    </location>
</feature>
<evidence type="ECO:0000313" key="4">
    <source>
        <dbReference type="RefSeq" id="XP_030979021.1"/>
    </source>
</evidence>
<proteinExistence type="predicted"/>
<dbReference type="AlphaFoldDB" id="A0A6P8AVS0"/>
<organism evidence="3 4">
    <name type="scientific">Pyricularia grisea</name>
    <name type="common">Crabgrass-specific blast fungus</name>
    <name type="synonym">Magnaporthe grisea</name>
    <dbReference type="NCBI Taxonomy" id="148305"/>
    <lineage>
        <taxon>Eukaryota</taxon>
        <taxon>Fungi</taxon>
        <taxon>Dikarya</taxon>
        <taxon>Ascomycota</taxon>
        <taxon>Pezizomycotina</taxon>
        <taxon>Sordariomycetes</taxon>
        <taxon>Sordariomycetidae</taxon>
        <taxon>Magnaporthales</taxon>
        <taxon>Pyriculariaceae</taxon>
        <taxon>Pyricularia</taxon>
    </lineage>
</organism>
<reference evidence="4" key="3">
    <citation type="submission" date="2025-08" db="UniProtKB">
        <authorList>
            <consortium name="RefSeq"/>
        </authorList>
    </citation>
    <scope>IDENTIFICATION</scope>
    <source>
        <strain evidence="4">NI907</strain>
    </source>
</reference>
<feature type="chain" id="PRO_5027792262" evidence="2">
    <location>
        <begin position="21"/>
        <end position="182"/>
    </location>
</feature>
<evidence type="ECO:0000256" key="1">
    <source>
        <dbReference type="SAM" id="MobiDB-lite"/>
    </source>
</evidence>
<feature type="signal peptide" evidence="2">
    <location>
        <begin position="1"/>
        <end position="20"/>
    </location>
</feature>
<feature type="compositionally biased region" description="Low complexity" evidence="1">
    <location>
        <begin position="148"/>
        <end position="157"/>
    </location>
</feature>
<keyword evidence="2" id="KW-0732">Signal</keyword>
<keyword evidence="3" id="KW-1185">Reference proteome</keyword>
<feature type="region of interest" description="Disordered" evidence="1">
    <location>
        <begin position="59"/>
        <end position="111"/>
    </location>
</feature>
<reference evidence="3 4" key="1">
    <citation type="journal article" date="2019" name="Mol. Biol. Evol.">
        <title>Blast fungal genomes show frequent chromosomal changes, gene gains and losses, and effector gene turnover.</title>
        <authorList>
            <person name="Gomez Luciano L.B."/>
            <person name="Jason Tsai I."/>
            <person name="Chuma I."/>
            <person name="Tosa Y."/>
            <person name="Chen Y.H."/>
            <person name="Li J.Y."/>
            <person name="Li M.Y."/>
            <person name="Jade Lu M.Y."/>
            <person name="Nakayashiki H."/>
            <person name="Li W.H."/>
        </authorList>
    </citation>
    <scope>NUCLEOTIDE SEQUENCE [LARGE SCALE GENOMIC DNA]</scope>
    <source>
        <strain evidence="3 4">NI907</strain>
    </source>
</reference>
<name>A0A6P8AVS0_PYRGI</name>
<gene>
    <name evidence="4" type="ORF">PgNI_08465</name>
</gene>
<sequence>MHFLTFFALTIPLLGNVVIAAPADDKAKTPGINDNGQPAKIHPPVKQSDISALNRYIKANTPGTNHNSHPANNCPPGRRSGSRTSSQSQAGYGRPTYGAGYTPRSRPNYGYGGGTAHHSGYGHRHRDDYGYGYPFGTDPCFGGGPSLDFGDSSQSSTGFGGDSSSFGGGDSSSSGGGDSSSW</sequence>
<feature type="compositionally biased region" description="Gly residues" evidence="1">
    <location>
        <begin position="158"/>
        <end position="182"/>
    </location>
</feature>
<protein>
    <submittedName>
        <fullName evidence="4">Uncharacterized protein</fullName>
    </submittedName>
</protein>
<dbReference type="Proteomes" id="UP000515153">
    <property type="component" value="Chromosome V"/>
</dbReference>
<dbReference type="KEGG" id="pgri:PgNI_08465"/>
<feature type="compositionally biased region" description="Low complexity" evidence="1">
    <location>
        <begin position="77"/>
        <end position="89"/>
    </location>
</feature>
<evidence type="ECO:0000313" key="3">
    <source>
        <dbReference type="Proteomes" id="UP000515153"/>
    </source>
</evidence>
<dbReference type="GeneID" id="41963370"/>